<keyword evidence="3" id="KW-1185">Reference proteome</keyword>
<reference evidence="2" key="3">
    <citation type="submission" date="2023-05" db="EMBL/GenBank/DDBJ databases">
        <authorList>
            <person name="Smith C.H."/>
        </authorList>
    </citation>
    <scope>NUCLEOTIDE SEQUENCE</scope>
    <source>
        <strain evidence="2">CHS0354</strain>
        <tissue evidence="2">Mantle</tissue>
    </source>
</reference>
<name>A0AAE0SN25_9BIVA</name>
<evidence type="ECO:0000313" key="3">
    <source>
        <dbReference type="Proteomes" id="UP001195483"/>
    </source>
</evidence>
<gene>
    <name evidence="2" type="ORF">CHS0354_020544</name>
</gene>
<organism evidence="2 3">
    <name type="scientific">Potamilus streckersoni</name>
    <dbReference type="NCBI Taxonomy" id="2493646"/>
    <lineage>
        <taxon>Eukaryota</taxon>
        <taxon>Metazoa</taxon>
        <taxon>Spiralia</taxon>
        <taxon>Lophotrochozoa</taxon>
        <taxon>Mollusca</taxon>
        <taxon>Bivalvia</taxon>
        <taxon>Autobranchia</taxon>
        <taxon>Heteroconchia</taxon>
        <taxon>Palaeoheterodonta</taxon>
        <taxon>Unionida</taxon>
        <taxon>Unionoidea</taxon>
        <taxon>Unionidae</taxon>
        <taxon>Ambleminae</taxon>
        <taxon>Lampsilini</taxon>
        <taxon>Potamilus</taxon>
    </lineage>
</organism>
<sequence length="109" mass="12729">MRAFQCDEVRKSERQQFNAVGQMPEIRWYLFWQLKGYNKYLAGSEKSSNRCQCDSGLPHIDSNGEETESERKDTFRPEESMTTVNTQKQQHQEMAAMTTDNKQKLSAVE</sequence>
<feature type="compositionally biased region" description="Basic and acidic residues" evidence="1">
    <location>
        <begin position="69"/>
        <end position="79"/>
    </location>
</feature>
<dbReference type="EMBL" id="JAEAOA010001253">
    <property type="protein sequence ID" value="KAK3594882.1"/>
    <property type="molecule type" value="Genomic_DNA"/>
</dbReference>
<evidence type="ECO:0000313" key="2">
    <source>
        <dbReference type="EMBL" id="KAK3594882.1"/>
    </source>
</evidence>
<proteinExistence type="predicted"/>
<evidence type="ECO:0000256" key="1">
    <source>
        <dbReference type="SAM" id="MobiDB-lite"/>
    </source>
</evidence>
<feature type="compositionally biased region" description="Polar residues" evidence="1">
    <location>
        <begin position="80"/>
        <end position="89"/>
    </location>
</feature>
<accession>A0AAE0SN25</accession>
<feature type="region of interest" description="Disordered" evidence="1">
    <location>
        <begin position="47"/>
        <end position="109"/>
    </location>
</feature>
<dbReference type="AlphaFoldDB" id="A0AAE0SN25"/>
<protein>
    <submittedName>
        <fullName evidence="2">Uncharacterized protein</fullName>
    </submittedName>
</protein>
<dbReference type="Proteomes" id="UP001195483">
    <property type="component" value="Unassembled WGS sequence"/>
</dbReference>
<reference evidence="2" key="2">
    <citation type="journal article" date="2021" name="Genome Biol. Evol.">
        <title>Developing a high-quality reference genome for a parasitic bivalve with doubly uniparental inheritance (Bivalvia: Unionida).</title>
        <authorList>
            <person name="Smith C.H."/>
        </authorList>
    </citation>
    <scope>NUCLEOTIDE SEQUENCE</scope>
    <source>
        <strain evidence="2">CHS0354</strain>
        <tissue evidence="2">Mantle</tissue>
    </source>
</reference>
<reference evidence="2" key="1">
    <citation type="journal article" date="2021" name="Genome Biol. Evol.">
        <title>A High-Quality Reference Genome for a Parasitic Bivalve with Doubly Uniparental Inheritance (Bivalvia: Unionida).</title>
        <authorList>
            <person name="Smith C.H."/>
        </authorList>
    </citation>
    <scope>NUCLEOTIDE SEQUENCE</scope>
    <source>
        <strain evidence="2">CHS0354</strain>
    </source>
</reference>
<comment type="caution">
    <text evidence="2">The sequence shown here is derived from an EMBL/GenBank/DDBJ whole genome shotgun (WGS) entry which is preliminary data.</text>
</comment>